<dbReference type="PANTHER" id="PTHR43756">
    <property type="entry name" value="CHOLINE MONOOXYGENASE, CHLOROPLASTIC"/>
    <property type="match status" value="1"/>
</dbReference>
<dbReference type="GO" id="GO:0005506">
    <property type="term" value="F:iron ion binding"/>
    <property type="evidence" value="ECO:0007669"/>
    <property type="project" value="InterPro"/>
</dbReference>
<evidence type="ECO:0000256" key="3">
    <source>
        <dbReference type="ARBA" id="ARBA00022723"/>
    </source>
</evidence>
<evidence type="ECO:0000256" key="5">
    <source>
        <dbReference type="ARBA" id="ARBA00023004"/>
    </source>
</evidence>
<evidence type="ECO:0000256" key="1">
    <source>
        <dbReference type="ARBA" id="ARBA00001962"/>
    </source>
</evidence>
<keyword evidence="5" id="KW-0408">Iron</keyword>
<dbReference type="InterPro" id="IPR001663">
    <property type="entry name" value="Rng_hydr_dOase-A"/>
</dbReference>
<reference evidence="8" key="1">
    <citation type="submission" date="2018-05" db="EMBL/GenBank/DDBJ databases">
        <authorList>
            <person name="Lanie J.A."/>
            <person name="Ng W.-L."/>
            <person name="Kazmierczak K.M."/>
            <person name="Andrzejewski T.M."/>
            <person name="Davidsen T.M."/>
            <person name="Wayne K.J."/>
            <person name="Tettelin H."/>
            <person name="Glass J.I."/>
            <person name="Rusch D."/>
            <person name="Podicherti R."/>
            <person name="Tsui H.-C.T."/>
            <person name="Winkler M.E."/>
        </authorList>
    </citation>
    <scope>NUCLEOTIDE SEQUENCE</scope>
</reference>
<dbReference type="CDD" id="cd03469">
    <property type="entry name" value="Rieske_RO_Alpha_N"/>
    <property type="match status" value="1"/>
</dbReference>
<protein>
    <recommendedName>
        <fullName evidence="7">Rieske domain-containing protein</fullName>
    </recommendedName>
</protein>
<keyword evidence="3" id="KW-0479">Metal-binding</keyword>
<dbReference type="Pfam" id="PF00848">
    <property type="entry name" value="Ring_hydroxyl_A"/>
    <property type="match status" value="1"/>
</dbReference>
<dbReference type="Pfam" id="PF00355">
    <property type="entry name" value="Rieske"/>
    <property type="match status" value="1"/>
</dbReference>
<keyword evidence="6" id="KW-0411">Iron-sulfur</keyword>
<dbReference type="Gene3D" id="3.90.380.10">
    <property type="entry name" value="Naphthalene 1,2-dioxygenase Alpha Subunit, Chain A, domain 1"/>
    <property type="match status" value="1"/>
</dbReference>
<keyword evidence="4" id="KW-0560">Oxidoreductase</keyword>
<dbReference type="Gene3D" id="2.102.10.10">
    <property type="entry name" value="Rieske [2Fe-2S] iron-sulphur domain"/>
    <property type="match status" value="1"/>
</dbReference>
<dbReference type="PROSITE" id="PS51296">
    <property type="entry name" value="RIESKE"/>
    <property type="match status" value="1"/>
</dbReference>
<evidence type="ECO:0000256" key="4">
    <source>
        <dbReference type="ARBA" id="ARBA00023002"/>
    </source>
</evidence>
<feature type="domain" description="Rieske" evidence="7">
    <location>
        <begin position="1"/>
        <end position="91"/>
    </location>
</feature>
<sequence length="276" mass="32130">GDYIVHDFKHESVMVVRQRDGSLKGFYNACGHRAARLVWNNSSQKSFFCPYHGWQWGLDGILEACPDQNDFPQGDPVGKLQLVEVRVDTWAGLVWYTMDDETPDLVKYLEPTPELYKAHQFEKTVRVSWLRVALDVNWKFWSDNFNESYHTRVVHPQVPPIIDQDHFTSRYEMFPMGHNRIVQMGRPSLRDRLPEGQPHPFDALLQTWDIDPDSYPDYETKATQGWLDLKVAKRKLWKEKGYLHYENLTDEDLTESPFGVLFPNVAIAPGADSFLV</sequence>
<organism evidence="8">
    <name type="scientific">marine metagenome</name>
    <dbReference type="NCBI Taxonomy" id="408172"/>
    <lineage>
        <taxon>unclassified sequences</taxon>
        <taxon>metagenomes</taxon>
        <taxon>ecological metagenomes</taxon>
    </lineage>
</organism>
<accession>A0A382WNG8</accession>
<dbReference type="EMBL" id="UINC01160824">
    <property type="protein sequence ID" value="SVD59678.1"/>
    <property type="molecule type" value="Genomic_DNA"/>
</dbReference>
<evidence type="ECO:0000313" key="8">
    <source>
        <dbReference type="EMBL" id="SVD59678.1"/>
    </source>
</evidence>
<dbReference type="GO" id="GO:0016491">
    <property type="term" value="F:oxidoreductase activity"/>
    <property type="evidence" value="ECO:0007669"/>
    <property type="project" value="UniProtKB-KW"/>
</dbReference>
<dbReference type="PRINTS" id="PR00090">
    <property type="entry name" value="RNGDIOXGNASE"/>
</dbReference>
<keyword evidence="2" id="KW-0001">2Fe-2S</keyword>
<dbReference type="SUPFAM" id="SSF50022">
    <property type="entry name" value="ISP domain"/>
    <property type="match status" value="1"/>
</dbReference>
<feature type="non-terminal residue" evidence="8">
    <location>
        <position position="1"/>
    </location>
</feature>
<feature type="non-terminal residue" evidence="8">
    <location>
        <position position="276"/>
    </location>
</feature>
<dbReference type="GO" id="GO:0051537">
    <property type="term" value="F:2 iron, 2 sulfur cluster binding"/>
    <property type="evidence" value="ECO:0007669"/>
    <property type="project" value="UniProtKB-KW"/>
</dbReference>
<proteinExistence type="predicted"/>
<evidence type="ECO:0000259" key="7">
    <source>
        <dbReference type="PROSITE" id="PS51296"/>
    </source>
</evidence>
<comment type="cofactor">
    <cofactor evidence="1">
        <name>Fe cation</name>
        <dbReference type="ChEBI" id="CHEBI:24875"/>
    </cofactor>
</comment>
<dbReference type="InterPro" id="IPR015879">
    <property type="entry name" value="Ring_hydroxy_dOase_asu_C_dom"/>
</dbReference>
<dbReference type="InterPro" id="IPR017941">
    <property type="entry name" value="Rieske_2Fe-2S"/>
</dbReference>
<dbReference type="PANTHER" id="PTHR43756:SF5">
    <property type="entry name" value="CHOLINE MONOOXYGENASE, CHLOROPLASTIC"/>
    <property type="match status" value="1"/>
</dbReference>
<dbReference type="AlphaFoldDB" id="A0A382WNG8"/>
<evidence type="ECO:0000256" key="6">
    <source>
        <dbReference type="ARBA" id="ARBA00023014"/>
    </source>
</evidence>
<dbReference type="SUPFAM" id="SSF55961">
    <property type="entry name" value="Bet v1-like"/>
    <property type="match status" value="1"/>
</dbReference>
<name>A0A382WNG8_9ZZZZ</name>
<dbReference type="InterPro" id="IPR036922">
    <property type="entry name" value="Rieske_2Fe-2S_sf"/>
</dbReference>
<evidence type="ECO:0000256" key="2">
    <source>
        <dbReference type="ARBA" id="ARBA00022714"/>
    </source>
</evidence>
<gene>
    <name evidence="8" type="ORF">METZ01_LOCUS412532</name>
</gene>